<feature type="domain" description="3'-5' exoribonuclease Rv2179c-like" evidence="1">
    <location>
        <begin position="73"/>
        <end position="261"/>
    </location>
</feature>
<comment type="caution">
    <text evidence="2">The sequence shown here is derived from an EMBL/GenBank/DDBJ whole genome shotgun (WGS) entry which is preliminary data.</text>
</comment>
<evidence type="ECO:0000259" key="1">
    <source>
        <dbReference type="Pfam" id="PF16473"/>
    </source>
</evidence>
<dbReference type="Proteomes" id="UP001176961">
    <property type="component" value="Unassembled WGS sequence"/>
</dbReference>
<dbReference type="InterPro" id="IPR033390">
    <property type="entry name" value="Rv2179c-like"/>
</dbReference>
<evidence type="ECO:0000313" key="2">
    <source>
        <dbReference type="EMBL" id="CAJ0592259.1"/>
    </source>
</evidence>
<gene>
    <name evidence="2" type="ORF">CYNAS_LOCUS4242</name>
</gene>
<name>A0AA36DT87_CYLNA</name>
<organism evidence="2 3">
    <name type="scientific">Cylicocyclus nassatus</name>
    <name type="common">Nematode worm</name>
    <dbReference type="NCBI Taxonomy" id="53992"/>
    <lineage>
        <taxon>Eukaryota</taxon>
        <taxon>Metazoa</taxon>
        <taxon>Ecdysozoa</taxon>
        <taxon>Nematoda</taxon>
        <taxon>Chromadorea</taxon>
        <taxon>Rhabditida</taxon>
        <taxon>Rhabditina</taxon>
        <taxon>Rhabditomorpha</taxon>
        <taxon>Strongyloidea</taxon>
        <taxon>Strongylidae</taxon>
        <taxon>Cylicocyclus</taxon>
    </lineage>
</organism>
<sequence>MVSTRMVRHIELYESIRDGRRGYIDTCHTIVFEHPYPALTLADELTNLMQMFRSLVIARGYVPRLYYDDTDADFETAALDERAAILSVACVPFVIDSDKPDARFKESCIGSTNYLAVVDATSCVMAGLHFDQDTVDFWARQSDEAKAHLMMQQHVSVREAIEGLVQYIAGMKQELNADEVRIWSQGTDFDIPKLRYCTSRVLGIAEKDLPWKYFEACDARSFVLEGLASIFGRKPGKKQYEDIPQDDAPKGSKHDPLYDCRRTIYNKQYSALIPLLPYIDLERDWGARELPDSTPSFPSLSIQGEVTLRPLAENPDERVVWVNKGKLRPAVVGDSFVRLATTTQLSVKECLQQCRSNEECHNTTIDDDGAVQMLDADQWRANTVVIADSPFDAIAAHSMLAARARRRVEGSDKAVPDYLHFAFLSNPRKFDKPVTRLKQVAISLIVSPGTDFQACQRAFAICNRHSTVLFMSMPQLADGIVTLHDFTHRYELSNDERVKYQGSKASMLFDLMAGSLTIDPFLRTATIDKKTGNEKDYNFQLQIRSAWLLMQSRGYVRVIDPTQPDKVGRYYKVTGNIVDELNRESLMSKCLEVLTDYARSKAKFGTQDFAKMSQAIRTAKTLSASTASDLPVITLDRRQGYGPHIDHFFFRNGALRITPEKIELVPYDRLGFFVDAPAILPWDYTEQVAEGIAPFRLFENPEYATRRQAIADANLSPKERARQNRELYDWARLNRWCFDPTETDWHGWWPFMKVIRCYANEEWEEEEELEYEGHHFSAEQQQFLNGRIINLLSTIGRIVYRYRTPNFLHYMMENAVSSEGVAQGGSGKSMLVNTFIACVRNVLSVDSKKLNSRDDIETSVVFNAFRPGYHDIVHVEDYERDIKRFYNYVTGNFEFRKFHTNETVVHSDEAPAIVITSNYAIKDGMDDSSAGRLNLCGFSHYFHRENENLNLVQRGFDTVMPDFSTKAEYLTAQDRSQIIYVCALAVQFVMGVKDKILAPARNLKERNLRTALGDSFFDWASDFFSKPYNLGVPIDFQTIFQDYIELSDSSEDKQNKFSPKAFTQRLQTYCQNNDLVYMPEVAYRSSTDRQRHSLTIRCWVKKRYFDDPKLWDGRLKVVRELTLSRKAVVFYPIDKVPKTYGEVEAEFIRFWDRPDPEPVLDEVGNPVTVSAEERQEWNEYIARRRGKSSYEIAMERSGAAPAPSSPAAPLSCPAGSTCQWQREYVGQQPFRQSQRRGSTILTDSI</sequence>
<reference evidence="2" key="1">
    <citation type="submission" date="2023-07" db="EMBL/GenBank/DDBJ databases">
        <authorList>
            <consortium name="CYATHOMIX"/>
        </authorList>
    </citation>
    <scope>NUCLEOTIDE SEQUENCE</scope>
    <source>
        <strain evidence="2">N/A</strain>
    </source>
</reference>
<protein>
    <recommendedName>
        <fullName evidence="1">3'-5' exoribonuclease Rv2179c-like domain-containing protein</fullName>
    </recommendedName>
</protein>
<dbReference type="EMBL" id="CATQJL010000044">
    <property type="protein sequence ID" value="CAJ0592259.1"/>
    <property type="molecule type" value="Genomic_DNA"/>
</dbReference>
<dbReference type="AlphaFoldDB" id="A0AA36DT87"/>
<proteinExistence type="predicted"/>
<keyword evidence="3" id="KW-1185">Reference proteome</keyword>
<accession>A0AA36DT87</accession>
<dbReference type="Pfam" id="PF16473">
    <property type="entry name" value="Rv2179c-like"/>
    <property type="match status" value="1"/>
</dbReference>
<evidence type="ECO:0000313" key="3">
    <source>
        <dbReference type="Proteomes" id="UP001176961"/>
    </source>
</evidence>